<accession>A0A8D8AR62</accession>
<organism evidence="1">
    <name type="scientific">Culex pipiens</name>
    <name type="common">House mosquito</name>
    <dbReference type="NCBI Taxonomy" id="7175"/>
    <lineage>
        <taxon>Eukaryota</taxon>
        <taxon>Metazoa</taxon>
        <taxon>Ecdysozoa</taxon>
        <taxon>Arthropoda</taxon>
        <taxon>Hexapoda</taxon>
        <taxon>Insecta</taxon>
        <taxon>Pterygota</taxon>
        <taxon>Neoptera</taxon>
        <taxon>Endopterygota</taxon>
        <taxon>Diptera</taxon>
        <taxon>Nematocera</taxon>
        <taxon>Culicoidea</taxon>
        <taxon>Culicidae</taxon>
        <taxon>Culicinae</taxon>
        <taxon>Culicini</taxon>
        <taxon>Culex</taxon>
        <taxon>Culex</taxon>
    </lineage>
</organism>
<sequence length="145" mass="16456">MEARHKTLSTHKHVQHSTQVQAQSASILWAVLHISLLHSSFPSPESFLGYFNRTSFGFLVSGSLLHVTTYSSSVGRNLVLDRFFHFIVPIFPDFPSLARNHANFEHSSVEEFFLLRLLLKTFPNGNNNNKNTALLNHVSYCMVLV</sequence>
<dbReference type="EMBL" id="HBUE01044652">
    <property type="protein sequence ID" value="CAG6462001.1"/>
    <property type="molecule type" value="Transcribed_RNA"/>
</dbReference>
<protein>
    <submittedName>
        <fullName evidence="1">(northern house mosquito) hypothetical protein</fullName>
    </submittedName>
</protein>
<reference evidence="1" key="1">
    <citation type="submission" date="2021-05" db="EMBL/GenBank/DDBJ databases">
        <authorList>
            <person name="Alioto T."/>
            <person name="Alioto T."/>
            <person name="Gomez Garrido J."/>
        </authorList>
    </citation>
    <scope>NUCLEOTIDE SEQUENCE</scope>
</reference>
<evidence type="ECO:0000313" key="1">
    <source>
        <dbReference type="EMBL" id="CAG6462001.1"/>
    </source>
</evidence>
<dbReference type="AlphaFoldDB" id="A0A8D8AR62"/>
<name>A0A8D8AR62_CULPI</name>
<proteinExistence type="predicted"/>